<dbReference type="EMBL" id="JALNTZ010002910">
    <property type="protein sequence ID" value="KAJ3616746.1"/>
    <property type="molecule type" value="Genomic_DNA"/>
</dbReference>
<comment type="caution">
    <text evidence="1">The sequence shown here is derived from an EMBL/GenBank/DDBJ whole genome shotgun (WGS) entry which is preliminary data.</text>
</comment>
<name>A0AA38HIB5_9CUCU</name>
<evidence type="ECO:0000313" key="1">
    <source>
        <dbReference type="EMBL" id="KAJ3616746.1"/>
    </source>
</evidence>
<gene>
    <name evidence="1" type="ORF">Zmor_009051</name>
</gene>
<dbReference type="AlphaFoldDB" id="A0AA38HIB5"/>
<organism evidence="1 2">
    <name type="scientific">Zophobas morio</name>
    <dbReference type="NCBI Taxonomy" id="2755281"/>
    <lineage>
        <taxon>Eukaryota</taxon>
        <taxon>Metazoa</taxon>
        <taxon>Ecdysozoa</taxon>
        <taxon>Arthropoda</taxon>
        <taxon>Hexapoda</taxon>
        <taxon>Insecta</taxon>
        <taxon>Pterygota</taxon>
        <taxon>Neoptera</taxon>
        <taxon>Endopterygota</taxon>
        <taxon>Coleoptera</taxon>
        <taxon>Polyphaga</taxon>
        <taxon>Cucujiformia</taxon>
        <taxon>Tenebrionidae</taxon>
        <taxon>Zophobas</taxon>
    </lineage>
</organism>
<protein>
    <recommendedName>
        <fullName evidence="3">Phage protein</fullName>
    </recommendedName>
</protein>
<dbReference type="Proteomes" id="UP001168821">
    <property type="component" value="Unassembled WGS sequence"/>
</dbReference>
<accession>A0AA38HIB5</accession>
<reference evidence="1" key="1">
    <citation type="journal article" date="2023" name="G3 (Bethesda)">
        <title>Whole genome assemblies of Zophobas morio and Tenebrio molitor.</title>
        <authorList>
            <person name="Kaur S."/>
            <person name="Stinson S.A."/>
            <person name="diCenzo G.C."/>
        </authorList>
    </citation>
    <scope>NUCLEOTIDE SEQUENCE</scope>
    <source>
        <strain evidence="1">QUZm001</strain>
    </source>
</reference>
<evidence type="ECO:0008006" key="3">
    <source>
        <dbReference type="Google" id="ProtNLM"/>
    </source>
</evidence>
<evidence type="ECO:0000313" key="2">
    <source>
        <dbReference type="Proteomes" id="UP001168821"/>
    </source>
</evidence>
<sequence length="141" mass="16196">MPRKLKWRIEMELQLIPVDGDGQRVDLNPSAIKDMDNVTLTEFLAQAKIIADLYKKGETEVKKRLDEGQQFNRLSYGKAAQQKVLTMTNKQKYDLVNAHGWDCVEPISLTKLKSKFGDGIEQELEQSIVYKDKKAPLKWDA</sequence>
<proteinExistence type="predicted"/>
<keyword evidence="2" id="KW-1185">Reference proteome</keyword>